<dbReference type="Gene3D" id="2.40.50.40">
    <property type="match status" value="1"/>
</dbReference>
<evidence type="ECO:0000313" key="1">
    <source>
        <dbReference type="EMBL" id="TDL14311.1"/>
    </source>
</evidence>
<keyword evidence="2" id="KW-1185">Reference proteome</keyword>
<evidence type="ECO:0008006" key="3">
    <source>
        <dbReference type="Google" id="ProtNLM"/>
    </source>
</evidence>
<dbReference type="InterPro" id="IPR016197">
    <property type="entry name" value="Chromo-like_dom_sf"/>
</dbReference>
<dbReference type="Proteomes" id="UP000294933">
    <property type="component" value="Unassembled WGS sequence"/>
</dbReference>
<name>A0A4Y7PH19_9AGAM</name>
<accession>A0A4Y7PH19</accession>
<reference evidence="1 2" key="1">
    <citation type="submission" date="2018-06" db="EMBL/GenBank/DDBJ databases">
        <title>A transcriptomic atlas of mushroom development highlights an independent origin of complex multicellularity.</title>
        <authorList>
            <consortium name="DOE Joint Genome Institute"/>
            <person name="Krizsan K."/>
            <person name="Almasi E."/>
            <person name="Merenyi Z."/>
            <person name="Sahu N."/>
            <person name="Viragh M."/>
            <person name="Koszo T."/>
            <person name="Mondo S."/>
            <person name="Kiss B."/>
            <person name="Balint B."/>
            <person name="Kues U."/>
            <person name="Barry K."/>
            <person name="Hegedus J.C."/>
            <person name="Henrissat B."/>
            <person name="Johnson J."/>
            <person name="Lipzen A."/>
            <person name="Ohm R."/>
            <person name="Nagy I."/>
            <person name="Pangilinan J."/>
            <person name="Yan J."/>
            <person name="Xiong Y."/>
            <person name="Grigoriev I.V."/>
            <person name="Hibbett D.S."/>
            <person name="Nagy L.G."/>
        </authorList>
    </citation>
    <scope>NUCLEOTIDE SEQUENCE [LARGE SCALE GENOMIC DNA]</scope>
    <source>
        <strain evidence="1 2">SZMC22713</strain>
    </source>
</reference>
<gene>
    <name evidence="1" type="ORF">BD410DRAFT_734279</name>
</gene>
<organism evidence="1 2">
    <name type="scientific">Rickenella mellea</name>
    <dbReference type="NCBI Taxonomy" id="50990"/>
    <lineage>
        <taxon>Eukaryota</taxon>
        <taxon>Fungi</taxon>
        <taxon>Dikarya</taxon>
        <taxon>Basidiomycota</taxon>
        <taxon>Agaricomycotina</taxon>
        <taxon>Agaricomycetes</taxon>
        <taxon>Hymenochaetales</taxon>
        <taxon>Rickenellaceae</taxon>
        <taxon>Rickenella</taxon>
    </lineage>
</organism>
<sequence>MVTRACPEVSKYTIELPQVLADRRIHLSFHASVLFPHELNDDALFPKRNVTAFYDFGHATEEEFLVDEIVGHAWVDSQIFFHVRWTQGDHTWEPIAHCKDLAALDRYLELRGISSWRKLPKHSAKLVNSQPTTAPQP</sequence>
<evidence type="ECO:0000313" key="2">
    <source>
        <dbReference type="Proteomes" id="UP000294933"/>
    </source>
</evidence>
<dbReference type="EMBL" id="ML170356">
    <property type="protein sequence ID" value="TDL14311.1"/>
    <property type="molecule type" value="Genomic_DNA"/>
</dbReference>
<dbReference type="STRING" id="50990.A0A4Y7PH19"/>
<dbReference type="SUPFAM" id="SSF54160">
    <property type="entry name" value="Chromo domain-like"/>
    <property type="match status" value="1"/>
</dbReference>
<proteinExistence type="predicted"/>
<dbReference type="CDD" id="cd00024">
    <property type="entry name" value="CD_CSD"/>
    <property type="match status" value="1"/>
</dbReference>
<dbReference type="VEuPathDB" id="FungiDB:BD410DRAFT_734279"/>
<dbReference type="AlphaFoldDB" id="A0A4Y7PH19"/>
<protein>
    <recommendedName>
        <fullName evidence="3">Chromo domain-containing protein</fullName>
    </recommendedName>
</protein>
<dbReference type="OrthoDB" id="3158924at2759"/>